<dbReference type="EMBL" id="BFEA01000874">
    <property type="protein sequence ID" value="GBG91124.1"/>
    <property type="molecule type" value="Genomic_DNA"/>
</dbReference>
<proteinExistence type="predicted"/>
<gene>
    <name evidence="3" type="ORF">CBR_g51926</name>
</gene>
<keyword evidence="1" id="KW-0812">Transmembrane</keyword>
<keyword evidence="1" id="KW-0472">Membrane</keyword>
<protein>
    <submittedName>
        <fullName evidence="3">Uncharacterized protein</fullName>
    </submittedName>
</protein>
<dbReference type="Proteomes" id="UP000265515">
    <property type="component" value="Unassembled WGS sequence"/>
</dbReference>
<feature type="transmembrane region" description="Helical" evidence="1">
    <location>
        <begin position="445"/>
        <end position="467"/>
    </location>
</feature>
<sequence>MAGERLFARLLLLVFLLVAQLSGLLFLEKQQAMVVASELAVTADTPIAAVAPKDAVPGDLPMPFTCKTTTSCKIMMNASNVKSYNGKDRDKIIVDIAGQGPCYWSISRFNRGDLSPRLSPRHPFAQPNLGVLPTGDNGFETSDPKHFSVQAWKPHVKKGVVLVSVAQNGELWPDGESFFYGTAAAVMESSGYGYSLVDGGFSGEEAGAIDVTVGKAGRDEEANIDVAVAWFPYSQGWVGGYVDAPQEMSAKWSEEGSHSPQLPTDVKKLVSFNELEGAEITLPGVNGRHDGMLFVTSTDPSHGNSAVNLAQLCPVKKLIGGHVNGHTGLKLHGEGKFDVKRLAFGMYEITIDSSPKTDGDGILLLQVVDEVAKNKRAPKCFLSYNYTKAGSLIVESHEVDYTRPLNDQFPFCETSFYFMWVDFRSPVSPPQNLGTGATDSPQGDYFGIGFFLGMVMTVAMIVASYVVMKHLYNAPPGPSMIALEDIGDDELETGLLDSVDASERDRDAVA</sequence>
<name>A0A388M963_CHABU</name>
<accession>A0A388M963</accession>
<evidence type="ECO:0000313" key="4">
    <source>
        <dbReference type="Proteomes" id="UP000265515"/>
    </source>
</evidence>
<organism evidence="3 4">
    <name type="scientific">Chara braunii</name>
    <name type="common">Braun's stonewort</name>
    <dbReference type="NCBI Taxonomy" id="69332"/>
    <lineage>
        <taxon>Eukaryota</taxon>
        <taxon>Viridiplantae</taxon>
        <taxon>Streptophyta</taxon>
        <taxon>Charophyceae</taxon>
        <taxon>Charales</taxon>
        <taxon>Characeae</taxon>
        <taxon>Chara</taxon>
    </lineage>
</organism>
<evidence type="ECO:0000256" key="2">
    <source>
        <dbReference type="SAM" id="SignalP"/>
    </source>
</evidence>
<keyword evidence="4" id="KW-1185">Reference proteome</keyword>
<dbReference type="Gramene" id="GBG91124">
    <property type="protein sequence ID" value="GBG91124"/>
    <property type="gene ID" value="CBR_g51926"/>
</dbReference>
<evidence type="ECO:0000313" key="3">
    <source>
        <dbReference type="EMBL" id="GBG91124.1"/>
    </source>
</evidence>
<dbReference type="AlphaFoldDB" id="A0A388M963"/>
<comment type="caution">
    <text evidence="3">The sequence shown here is derived from an EMBL/GenBank/DDBJ whole genome shotgun (WGS) entry which is preliminary data.</text>
</comment>
<evidence type="ECO:0000256" key="1">
    <source>
        <dbReference type="SAM" id="Phobius"/>
    </source>
</evidence>
<reference evidence="3 4" key="1">
    <citation type="journal article" date="2018" name="Cell">
        <title>The Chara Genome: Secondary Complexity and Implications for Plant Terrestrialization.</title>
        <authorList>
            <person name="Nishiyama T."/>
            <person name="Sakayama H."/>
            <person name="Vries J.D."/>
            <person name="Buschmann H."/>
            <person name="Saint-Marcoux D."/>
            <person name="Ullrich K.K."/>
            <person name="Haas F.B."/>
            <person name="Vanderstraeten L."/>
            <person name="Becker D."/>
            <person name="Lang D."/>
            <person name="Vosolsobe S."/>
            <person name="Rombauts S."/>
            <person name="Wilhelmsson P.K.I."/>
            <person name="Janitza P."/>
            <person name="Kern R."/>
            <person name="Heyl A."/>
            <person name="Rumpler F."/>
            <person name="Villalobos L.I.A.C."/>
            <person name="Clay J.M."/>
            <person name="Skokan R."/>
            <person name="Toyoda A."/>
            <person name="Suzuki Y."/>
            <person name="Kagoshima H."/>
            <person name="Schijlen E."/>
            <person name="Tajeshwar N."/>
            <person name="Catarino B."/>
            <person name="Hetherington A.J."/>
            <person name="Saltykova A."/>
            <person name="Bonnot C."/>
            <person name="Breuninger H."/>
            <person name="Symeonidi A."/>
            <person name="Radhakrishnan G.V."/>
            <person name="Van Nieuwerburgh F."/>
            <person name="Deforce D."/>
            <person name="Chang C."/>
            <person name="Karol K.G."/>
            <person name="Hedrich R."/>
            <person name="Ulvskov P."/>
            <person name="Glockner G."/>
            <person name="Delwiche C.F."/>
            <person name="Petrasek J."/>
            <person name="Van de Peer Y."/>
            <person name="Friml J."/>
            <person name="Beilby M."/>
            <person name="Dolan L."/>
            <person name="Kohara Y."/>
            <person name="Sugano S."/>
            <person name="Fujiyama A."/>
            <person name="Delaux P.-M."/>
            <person name="Quint M."/>
            <person name="TheiBen G."/>
            <person name="Hagemann M."/>
            <person name="Harholt J."/>
            <person name="Dunand C."/>
            <person name="Zachgo S."/>
            <person name="Langdale J."/>
            <person name="Maumus F."/>
            <person name="Straeten D.V.D."/>
            <person name="Gould S.B."/>
            <person name="Rensing S.A."/>
        </authorList>
    </citation>
    <scope>NUCLEOTIDE SEQUENCE [LARGE SCALE GENOMIC DNA]</scope>
    <source>
        <strain evidence="3 4">S276</strain>
    </source>
</reference>
<feature type="chain" id="PRO_5017264037" evidence="2">
    <location>
        <begin position="24"/>
        <end position="510"/>
    </location>
</feature>
<feature type="signal peptide" evidence="2">
    <location>
        <begin position="1"/>
        <end position="23"/>
    </location>
</feature>
<keyword evidence="2" id="KW-0732">Signal</keyword>
<keyword evidence="1" id="KW-1133">Transmembrane helix</keyword>
<dbReference type="OMA" id="QEMSAKW"/>
<dbReference type="OrthoDB" id="2013512at2759"/>